<dbReference type="Pfam" id="PF00441">
    <property type="entry name" value="Acyl-CoA_dh_1"/>
    <property type="match status" value="1"/>
</dbReference>
<keyword evidence="5 6" id="KW-0560">Oxidoreductase</keyword>
<comment type="similarity">
    <text evidence="2 6">Belongs to the acyl-CoA dehydrogenase family.</text>
</comment>
<keyword evidence="11" id="KW-1185">Reference proteome</keyword>
<organism evidence="10 11">
    <name type="scientific">Evtepia gabavorous</name>
    <dbReference type="NCBI Taxonomy" id="2211183"/>
    <lineage>
        <taxon>Bacteria</taxon>
        <taxon>Bacillati</taxon>
        <taxon>Bacillota</taxon>
        <taxon>Clostridia</taxon>
        <taxon>Eubacteriales</taxon>
        <taxon>Evtepia</taxon>
    </lineage>
</organism>
<dbReference type="Pfam" id="PF02771">
    <property type="entry name" value="Acyl-CoA_dh_N"/>
    <property type="match status" value="1"/>
</dbReference>
<evidence type="ECO:0000256" key="4">
    <source>
        <dbReference type="ARBA" id="ARBA00022827"/>
    </source>
</evidence>
<dbReference type="FunFam" id="1.20.140.10:FF:000004">
    <property type="entry name" value="Acyl-CoA dehydrogenase FadE25"/>
    <property type="match status" value="1"/>
</dbReference>
<dbReference type="InterPro" id="IPR006089">
    <property type="entry name" value="Acyl-CoA_DH_CS"/>
</dbReference>
<keyword evidence="3 6" id="KW-0285">Flavoprotein</keyword>
<evidence type="ECO:0000256" key="2">
    <source>
        <dbReference type="ARBA" id="ARBA00009347"/>
    </source>
</evidence>
<proteinExistence type="inferred from homology"/>
<dbReference type="InterPro" id="IPR046373">
    <property type="entry name" value="Acyl-CoA_Oxase/DH_mid-dom_sf"/>
</dbReference>
<dbReference type="GO" id="GO:0050660">
    <property type="term" value="F:flavin adenine dinucleotide binding"/>
    <property type="evidence" value="ECO:0007669"/>
    <property type="project" value="InterPro"/>
</dbReference>
<evidence type="ECO:0000259" key="8">
    <source>
        <dbReference type="Pfam" id="PF02770"/>
    </source>
</evidence>
<keyword evidence="4 6" id="KW-0274">FAD</keyword>
<dbReference type="InterPro" id="IPR009100">
    <property type="entry name" value="AcylCoA_DH/oxidase_NM_dom_sf"/>
</dbReference>
<dbReference type="SUPFAM" id="SSF56645">
    <property type="entry name" value="Acyl-CoA dehydrogenase NM domain-like"/>
    <property type="match status" value="1"/>
</dbReference>
<dbReference type="InterPro" id="IPR006091">
    <property type="entry name" value="Acyl-CoA_Oxase/DH_mid-dom"/>
</dbReference>
<dbReference type="Gene3D" id="1.20.140.10">
    <property type="entry name" value="Butyryl-CoA Dehydrogenase, subunit A, domain 3"/>
    <property type="match status" value="1"/>
</dbReference>
<dbReference type="PROSITE" id="PS00072">
    <property type="entry name" value="ACYL_COA_DH_1"/>
    <property type="match status" value="1"/>
</dbReference>
<dbReference type="AlphaFoldDB" id="A0A3E2B545"/>
<dbReference type="SUPFAM" id="SSF47203">
    <property type="entry name" value="Acyl-CoA dehydrogenase C-terminal domain-like"/>
    <property type="match status" value="1"/>
</dbReference>
<dbReference type="InterPro" id="IPR013786">
    <property type="entry name" value="AcylCoA_DH/ox_N"/>
</dbReference>
<reference evidence="10 11" key="1">
    <citation type="submission" date="2018-07" db="EMBL/GenBank/DDBJ databases">
        <title>GABA Modulating Bacteria of the Human Gut Microbiota.</title>
        <authorList>
            <person name="Strandwitz P."/>
            <person name="Kim K.H."/>
            <person name="Terekhova D."/>
            <person name="Liu J.K."/>
            <person name="Sharma A."/>
            <person name="Levering J."/>
            <person name="Mcdonald D."/>
            <person name="Dietrich D."/>
            <person name="Ramadhar T.R."/>
            <person name="Lekbua A."/>
            <person name="Mroue N."/>
            <person name="Liston C."/>
            <person name="Stewart E.J."/>
            <person name="Dubin M.J."/>
            <person name="Zengler K."/>
            <person name="Knight R."/>
            <person name="Gilbert J.A."/>
            <person name="Clardy J."/>
            <person name="Lewis K."/>
        </authorList>
    </citation>
    <scope>NUCLEOTIDE SEQUENCE [LARGE SCALE GENOMIC DNA]</scope>
    <source>
        <strain evidence="10 11">KLE1738</strain>
    </source>
</reference>
<protein>
    <submittedName>
        <fullName evidence="10">Acyl-CoA dehydrogenase</fullName>
    </submittedName>
</protein>
<evidence type="ECO:0000313" key="10">
    <source>
        <dbReference type="EMBL" id="RFT07145.1"/>
    </source>
</evidence>
<gene>
    <name evidence="10" type="ORF">DV520_03930</name>
</gene>
<evidence type="ECO:0000256" key="6">
    <source>
        <dbReference type="RuleBase" id="RU362125"/>
    </source>
</evidence>
<dbReference type="Proteomes" id="UP000260649">
    <property type="component" value="Unassembled WGS sequence"/>
</dbReference>
<dbReference type="FunFam" id="1.10.540.10:FF:000002">
    <property type="entry name" value="Acyl-CoA dehydrogenase FadE19"/>
    <property type="match status" value="1"/>
</dbReference>
<accession>A0A3E2B545</accession>
<dbReference type="Gene3D" id="1.10.540.10">
    <property type="entry name" value="Acyl-CoA dehydrogenase/oxidase, N-terminal domain"/>
    <property type="match status" value="1"/>
</dbReference>
<dbReference type="InterPro" id="IPR037069">
    <property type="entry name" value="AcylCoA_DH/ox_N_sf"/>
</dbReference>
<dbReference type="GeneID" id="97994892"/>
<dbReference type="PANTHER" id="PTHR43884:SF12">
    <property type="entry name" value="ISOVALERYL-COA DEHYDROGENASE, MITOCHONDRIAL-RELATED"/>
    <property type="match status" value="1"/>
</dbReference>
<dbReference type="PROSITE" id="PS00073">
    <property type="entry name" value="ACYL_COA_DH_2"/>
    <property type="match status" value="1"/>
</dbReference>
<feature type="domain" description="Acyl-CoA dehydrogenase/oxidase C-terminal" evidence="7">
    <location>
        <begin position="230"/>
        <end position="378"/>
    </location>
</feature>
<dbReference type="OrthoDB" id="9802447at2"/>
<dbReference type="PANTHER" id="PTHR43884">
    <property type="entry name" value="ACYL-COA DEHYDROGENASE"/>
    <property type="match status" value="1"/>
</dbReference>
<evidence type="ECO:0000313" key="11">
    <source>
        <dbReference type="Proteomes" id="UP000260649"/>
    </source>
</evidence>
<dbReference type="InterPro" id="IPR036250">
    <property type="entry name" value="AcylCo_DH-like_C"/>
</dbReference>
<feature type="domain" description="Acyl-CoA oxidase/dehydrogenase middle" evidence="8">
    <location>
        <begin position="123"/>
        <end position="218"/>
    </location>
</feature>
<feature type="domain" description="Acyl-CoA dehydrogenase/oxidase N-terminal" evidence="9">
    <location>
        <begin position="7"/>
        <end position="117"/>
    </location>
</feature>
<dbReference type="InterPro" id="IPR009075">
    <property type="entry name" value="AcylCo_DH/oxidase_C"/>
</dbReference>
<dbReference type="GO" id="GO:0003995">
    <property type="term" value="F:acyl-CoA dehydrogenase activity"/>
    <property type="evidence" value="ECO:0007669"/>
    <property type="project" value="InterPro"/>
</dbReference>
<evidence type="ECO:0000256" key="1">
    <source>
        <dbReference type="ARBA" id="ARBA00001974"/>
    </source>
</evidence>
<dbReference type="RefSeq" id="WP_117141849.1">
    <property type="nucleotide sequence ID" value="NZ_CAKXKJ010000001.1"/>
</dbReference>
<comment type="caution">
    <text evidence="10">The sequence shown here is derived from an EMBL/GenBank/DDBJ whole genome shotgun (WGS) entry which is preliminary data.</text>
</comment>
<comment type="cofactor">
    <cofactor evidence="1 6">
        <name>FAD</name>
        <dbReference type="ChEBI" id="CHEBI:57692"/>
    </cofactor>
</comment>
<evidence type="ECO:0000256" key="5">
    <source>
        <dbReference type="ARBA" id="ARBA00023002"/>
    </source>
</evidence>
<evidence type="ECO:0000259" key="9">
    <source>
        <dbReference type="Pfam" id="PF02771"/>
    </source>
</evidence>
<dbReference type="Pfam" id="PF02770">
    <property type="entry name" value="Acyl-CoA_dh_M"/>
    <property type="match status" value="1"/>
</dbReference>
<dbReference type="EMBL" id="QQRQ01000004">
    <property type="protein sequence ID" value="RFT07145.1"/>
    <property type="molecule type" value="Genomic_DNA"/>
</dbReference>
<dbReference type="Gene3D" id="2.40.110.10">
    <property type="entry name" value="Butyryl-CoA Dehydrogenase, subunit A, domain 2"/>
    <property type="match status" value="1"/>
</dbReference>
<dbReference type="PIRSF" id="PIRSF016578">
    <property type="entry name" value="HsaA"/>
    <property type="match status" value="1"/>
</dbReference>
<evidence type="ECO:0000259" key="7">
    <source>
        <dbReference type="Pfam" id="PF00441"/>
    </source>
</evidence>
<name>A0A3E2B545_9FIRM</name>
<dbReference type="FunFam" id="2.40.110.10:FF:000009">
    <property type="entry name" value="Acyl-CoA dehydrogenase"/>
    <property type="match status" value="1"/>
</dbReference>
<sequence>MNFELNEQQLSIQKMARDFTEKKVAPKVLERDETREYDVNLYKDLCDMGFIGLPYAKEYGGQGLGYMEYALAVEEISKVDPSLGVSFSVATSLYGGSLYFSEATDEQLKRFMPPVLRDGHLGSFGLTEPTAGSDVSGMLTFAQRDGDEYIINGSKCFITNGPLSDYFCVYALTDHELGPKSIATFVVERNTPGFTIGARHNTMGIRSAMVSELHFTDVRVPVANMITPPGKGFVAAMKTLDGGRIGIASQALGIAEGAFEIARKYLMQREQFKKPLYKNQHLAFRMVDLANEIEMAKYMVYKAACDKDEHKPFSASAAKAKLIAAETAMHVTTDAVQMLGGNGFMKEYHVERLMRDAKITQIYEGTSEIQKIVLSKGLFV</sequence>
<evidence type="ECO:0000256" key="3">
    <source>
        <dbReference type="ARBA" id="ARBA00022630"/>
    </source>
</evidence>